<dbReference type="PROSITE" id="PS51381">
    <property type="entry name" value="C2_B9"/>
    <property type="match status" value="1"/>
</dbReference>
<protein>
    <recommendedName>
        <fullName evidence="7">B9 domain-containing protein 1</fullName>
    </recommendedName>
</protein>
<evidence type="ECO:0000256" key="3">
    <source>
        <dbReference type="ARBA" id="ARBA00022794"/>
    </source>
</evidence>
<keyword evidence="3" id="KW-0970">Cilium biogenesis/degradation</keyword>
<comment type="subcellular location">
    <subcellularLocation>
        <location evidence="1">Cytoplasm</location>
        <location evidence="1">Cytoskeleton</location>
        <location evidence="1">Cilium basal body</location>
    </subcellularLocation>
</comment>
<sequence length="223" mass="25132">MLPYITEHQVAHQVKITKMAQTVFLLMAGGQIESAEFPEFDDIYCKYCFTYGSDWLITSGLEEGITQITKKSKDDRQEFVWNFPLDITFKSTNPHGWPQLVIHCYGIDVFGQDVVRGYGMCHVPITPGRHKRKVPMFVPESASALQKFTAWFLGRRPEFVDPKVVAQGEGREVTRVRSQGFVTVSFNVVSKDMKKLGYDVIPSEVSTTVVPDNVGMAKGQTEA</sequence>
<comment type="caution">
    <text evidence="8">The sequence shown here is derived from an EMBL/GenBank/DDBJ whole genome shotgun (WGS) entry which is preliminary data.</text>
</comment>
<dbReference type="AlphaFoldDB" id="A0A210QX18"/>
<dbReference type="STRING" id="6573.A0A210QX18"/>
<dbReference type="EMBL" id="NEDP02001389">
    <property type="protein sequence ID" value="OWF53319.1"/>
    <property type="molecule type" value="Genomic_DNA"/>
</dbReference>
<evidence type="ECO:0000256" key="4">
    <source>
        <dbReference type="ARBA" id="ARBA00023212"/>
    </source>
</evidence>
<dbReference type="GO" id="GO:0060271">
    <property type="term" value="P:cilium assembly"/>
    <property type="evidence" value="ECO:0007669"/>
    <property type="project" value="TreeGrafter"/>
</dbReference>
<comment type="similarity">
    <text evidence="6">Belongs to the B9D family.</text>
</comment>
<evidence type="ECO:0000313" key="9">
    <source>
        <dbReference type="Proteomes" id="UP000242188"/>
    </source>
</evidence>
<dbReference type="GO" id="GO:0036038">
    <property type="term" value="C:MKS complex"/>
    <property type="evidence" value="ECO:0007669"/>
    <property type="project" value="TreeGrafter"/>
</dbReference>
<keyword evidence="5" id="KW-0966">Cell projection</keyword>
<keyword evidence="2" id="KW-0963">Cytoplasm</keyword>
<dbReference type="OrthoDB" id="431939at2759"/>
<name>A0A210QX18_MIZYE</name>
<evidence type="ECO:0000256" key="1">
    <source>
        <dbReference type="ARBA" id="ARBA00004120"/>
    </source>
</evidence>
<reference evidence="8 9" key="1">
    <citation type="journal article" date="2017" name="Nat. Ecol. Evol.">
        <title>Scallop genome provides insights into evolution of bilaterian karyotype and development.</title>
        <authorList>
            <person name="Wang S."/>
            <person name="Zhang J."/>
            <person name="Jiao W."/>
            <person name="Li J."/>
            <person name="Xun X."/>
            <person name="Sun Y."/>
            <person name="Guo X."/>
            <person name="Huan P."/>
            <person name="Dong B."/>
            <person name="Zhang L."/>
            <person name="Hu X."/>
            <person name="Sun X."/>
            <person name="Wang J."/>
            <person name="Zhao C."/>
            <person name="Wang Y."/>
            <person name="Wang D."/>
            <person name="Huang X."/>
            <person name="Wang R."/>
            <person name="Lv J."/>
            <person name="Li Y."/>
            <person name="Zhang Z."/>
            <person name="Liu B."/>
            <person name="Lu W."/>
            <person name="Hui Y."/>
            <person name="Liang J."/>
            <person name="Zhou Z."/>
            <person name="Hou R."/>
            <person name="Li X."/>
            <person name="Liu Y."/>
            <person name="Li H."/>
            <person name="Ning X."/>
            <person name="Lin Y."/>
            <person name="Zhao L."/>
            <person name="Xing Q."/>
            <person name="Dou J."/>
            <person name="Li Y."/>
            <person name="Mao J."/>
            <person name="Guo H."/>
            <person name="Dou H."/>
            <person name="Li T."/>
            <person name="Mu C."/>
            <person name="Jiang W."/>
            <person name="Fu Q."/>
            <person name="Fu X."/>
            <person name="Miao Y."/>
            <person name="Liu J."/>
            <person name="Yu Q."/>
            <person name="Li R."/>
            <person name="Liao H."/>
            <person name="Li X."/>
            <person name="Kong Y."/>
            <person name="Jiang Z."/>
            <person name="Chourrout D."/>
            <person name="Li R."/>
            <person name="Bao Z."/>
        </authorList>
    </citation>
    <scope>NUCLEOTIDE SEQUENCE [LARGE SCALE GENOMIC DNA]</scope>
    <source>
        <strain evidence="8 9">PY_sf001</strain>
    </source>
</reference>
<organism evidence="8 9">
    <name type="scientific">Mizuhopecten yessoensis</name>
    <name type="common">Japanese scallop</name>
    <name type="synonym">Patinopecten yessoensis</name>
    <dbReference type="NCBI Taxonomy" id="6573"/>
    <lineage>
        <taxon>Eukaryota</taxon>
        <taxon>Metazoa</taxon>
        <taxon>Spiralia</taxon>
        <taxon>Lophotrochozoa</taxon>
        <taxon>Mollusca</taxon>
        <taxon>Bivalvia</taxon>
        <taxon>Autobranchia</taxon>
        <taxon>Pteriomorphia</taxon>
        <taxon>Pectinida</taxon>
        <taxon>Pectinoidea</taxon>
        <taxon>Pectinidae</taxon>
        <taxon>Mizuhopecten</taxon>
    </lineage>
</organism>
<evidence type="ECO:0000313" key="8">
    <source>
        <dbReference type="EMBL" id="OWF53319.1"/>
    </source>
</evidence>
<accession>A0A210QX18</accession>
<keyword evidence="4" id="KW-0206">Cytoskeleton</keyword>
<proteinExistence type="inferred from homology"/>
<dbReference type="InterPro" id="IPR010796">
    <property type="entry name" value="C2_B9-type_dom"/>
</dbReference>
<evidence type="ECO:0000256" key="5">
    <source>
        <dbReference type="ARBA" id="ARBA00023273"/>
    </source>
</evidence>
<dbReference type="PANTHER" id="PTHR12968">
    <property type="entry name" value="B9 DOMAIN-CONTAINING"/>
    <property type="match status" value="1"/>
</dbReference>
<dbReference type="Proteomes" id="UP000242188">
    <property type="component" value="Unassembled WGS sequence"/>
</dbReference>
<evidence type="ECO:0000256" key="6">
    <source>
        <dbReference type="ARBA" id="ARBA00038411"/>
    </source>
</evidence>
<dbReference type="PANTHER" id="PTHR12968:SF1">
    <property type="entry name" value="B9 DOMAIN-CONTAINING PROTEIN 1"/>
    <property type="match status" value="1"/>
</dbReference>
<gene>
    <name evidence="8" type="ORF">KP79_PYT05362</name>
</gene>
<evidence type="ECO:0000256" key="2">
    <source>
        <dbReference type="ARBA" id="ARBA00022490"/>
    </source>
</evidence>
<dbReference type="Pfam" id="PF07162">
    <property type="entry name" value="B9-C2"/>
    <property type="match status" value="1"/>
</dbReference>
<keyword evidence="9" id="KW-1185">Reference proteome</keyword>
<evidence type="ECO:0000256" key="7">
    <source>
        <dbReference type="ARBA" id="ARBA00039274"/>
    </source>
</evidence>